<keyword evidence="3" id="KW-1185">Reference proteome</keyword>
<proteinExistence type="predicted"/>
<evidence type="ECO:0000256" key="1">
    <source>
        <dbReference type="SAM" id="MobiDB-lite"/>
    </source>
</evidence>
<feature type="compositionally biased region" description="Low complexity" evidence="1">
    <location>
        <begin position="117"/>
        <end position="126"/>
    </location>
</feature>
<evidence type="ECO:0000313" key="3">
    <source>
        <dbReference type="Proteomes" id="UP001215280"/>
    </source>
</evidence>
<comment type="caution">
    <text evidence="2">The sequence shown here is derived from an EMBL/GenBank/DDBJ whole genome shotgun (WGS) entry which is preliminary data.</text>
</comment>
<reference evidence="2" key="1">
    <citation type="submission" date="2023-03" db="EMBL/GenBank/DDBJ databases">
        <title>Massive genome expansion in bonnet fungi (Mycena s.s.) driven by repeated elements and novel gene families across ecological guilds.</title>
        <authorList>
            <consortium name="Lawrence Berkeley National Laboratory"/>
            <person name="Harder C.B."/>
            <person name="Miyauchi S."/>
            <person name="Viragh M."/>
            <person name="Kuo A."/>
            <person name="Thoen E."/>
            <person name="Andreopoulos B."/>
            <person name="Lu D."/>
            <person name="Skrede I."/>
            <person name="Drula E."/>
            <person name="Henrissat B."/>
            <person name="Morin E."/>
            <person name="Kohler A."/>
            <person name="Barry K."/>
            <person name="LaButti K."/>
            <person name="Morin E."/>
            <person name="Salamov A."/>
            <person name="Lipzen A."/>
            <person name="Mereny Z."/>
            <person name="Hegedus B."/>
            <person name="Baldrian P."/>
            <person name="Stursova M."/>
            <person name="Weitz H."/>
            <person name="Taylor A."/>
            <person name="Grigoriev I.V."/>
            <person name="Nagy L.G."/>
            <person name="Martin F."/>
            <person name="Kauserud H."/>
        </authorList>
    </citation>
    <scope>NUCLEOTIDE SEQUENCE</scope>
    <source>
        <strain evidence="2">CBHHK188m</strain>
    </source>
</reference>
<evidence type="ECO:0000313" key="2">
    <source>
        <dbReference type="EMBL" id="KAJ7748551.1"/>
    </source>
</evidence>
<dbReference type="AlphaFoldDB" id="A0AAD7N6Z7"/>
<feature type="region of interest" description="Disordered" evidence="1">
    <location>
        <begin position="117"/>
        <end position="184"/>
    </location>
</feature>
<accession>A0AAD7N6Z7</accession>
<feature type="compositionally biased region" description="Pro residues" evidence="1">
    <location>
        <begin position="127"/>
        <end position="141"/>
    </location>
</feature>
<name>A0AAD7N6Z7_9AGAR</name>
<dbReference type="EMBL" id="JARJLG010000089">
    <property type="protein sequence ID" value="KAJ7748551.1"/>
    <property type="molecule type" value="Genomic_DNA"/>
</dbReference>
<evidence type="ECO:0008006" key="4">
    <source>
        <dbReference type="Google" id="ProtNLM"/>
    </source>
</evidence>
<gene>
    <name evidence="2" type="ORF">DFH07DRAFT_1035941</name>
</gene>
<sequence>MTSKQACNQCAQSSLPYDGNSPCSKCISRKMCCTFVKFHHQAAPVGLGHPPRSVDTHTLPSLSSLPSLLGLASGSGSLSSSVSSSSSLLSVHGAHGLTLTHPSHGLVLAGLGHLQGQGQPALSANSPHPPLSHPHEPPPPFLYAQQAASGGGGAYVFPSSARDGGDSSTSSPTSGYAEYNSYGGGERRLPSRDSVYYPCGDYLLYLPNGHRHGRHHASASLDLQHPDMQGQRGEFLSAFGLMSLDDPNVLAGLAADGLPFFAQPAHSHANAHHMAQGRPQNVHTYLADGEKCMQLVQPLAYQINT</sequence>
<organism evidence="2 3">
    <name type="scientific">Mycena maculata</name>
    <dbReference type="NCBI Taxonomy" id="230809"/>
    <lineage>
        <taxon>Eukaryota</taxon>
        <taxon>Fungi</taxon>
        <taxon>Dikarya</taxon>
        <taxon>Basidiomycota</taxon>
        <taxon>Agaricomycotina</taxon>
        <taxon>Agaricomycetes</taxon>
        <taxon>Agaricomycetidae</taxon>
        <taxon>Agaricales</taxon>
        <taxon>Marasmiineae</taxon>
        <taxon>Mycenaceae</taxon>
        <taxon>Mycena</taxon>
    </lineage>
</organism>
<dbReference type="Proteomes" id="UP001215280">
    <property type="component" value="Unassembled WGS sequence"/>
</dbReference>
<feature type="compositionally biased region" description="Low complexity" evidence="1">
    <location>
        <begin position="166"/>
        <end position="175"/>
    </location>
</feature>
<protein>
    <recommendedName>
        <fullName evidence="4">Zn(2)-C6 fungal-type domain-containing protein</fullName>
    </recommendedName>
</protein>